<keyword evidence="8" id="KW-1185">Reference proteome</keyword>
<dbReference type="InterPro" id="IPR053722">
    <property type="entry name" value="Curli_assembly_CsgC/AgfC"/>
</dbReference>
<dbReference type="NCBIfam" id="NF007507">
    <property type="entry name" value="PRK10102.1"/>
    <property type="match status" value="1"/>
</dbReference>
<evidence type="ECO:0000256" key="1">
    <source>
        <dbReference type="ARBA" id="ARBA00004418"/>
    </source>
</evidence>
<reference evidence="7 8" key="1">
    <citation type="submission" date="2021-12" db="EMBL/GenBank/DDBJ databases">
        <title>Complete genome sequence of Phytobacter diazotrophicus TA9734.</title>
        <authorList>
            <person name="Kubota H."/>
            <person name="Nakayama Y."/>
            <person name="Ariyoshi T."/>
        </authorList>
    </citation>
    <scope>NUCLEOTIDE SEQUENCE [LARGE SCALE GENOMIC DNA]</scope>
    <source>
        <strain evidence="7 8">TA9734</strain>
    </source>
</reference>
<accession>A0ABM7VTS1</accession>
<evidence type="ECO:0000313" key="8">
    <source>
        <dbReference type="Proteomes" id="UP001320460"/>
    </source>
</evidence>
<comment type="subcellular location">
    <subcellularLocation>
        <location evidence="1">Periplasm</location>
    </subcellularLocation>
</comment>
<dbReference type="InterPro" id="IPR047726">
    <property type="entry name" value="CsgH_dom"/>
</dbReference>
<name>A0ABM7VTS1_9ENTR</name>
<dbReference type="InterPro" id="IPR014491">
    <property type="entry name" value="Curli_production_prot_CsgC"/>
</dbReference>
<dbReference type="RefSeq" id="WP_125124333.1">
    <property type="nucleotide sequence ID" value="NZ_AP025334.1"/>
</dbReference>
<evidence type="ECO:0000313" key="7">
    <source>
        <dbReference type="EMBL" id="BDD50492.1"/>
    </source>
</evidence>
<gene>
    <name evidence="7" type="primary">csgC</name>
    <name evidence="7" type="ORF">PDTA9734_19790</name>
</gene>
<protein>
    <recommendedName>
        <fullName evidence="3">Curli assembly protein CsgC</fullName>
    </recommendedName>
</protein>
<dbReference type="Proteomes" id="UP001320460">
    <property type="component" value="Chromosome"/>
</dbReference>
<dbReference type="NCBIfam" id="NF041112">
    <property type="entry name" value="chap_CsgH_alph"/>
    <property type="match status" value="1"/>
</dbReference>
<proteinExistence type="inferred from homology"/>
<evidence type="ECO:0000256" key="3">
    <source>
        <dbReference type="ARBA" id="ARBA00017442"/>
    </source>
</evidence>
<dbReference type="Pfam" id="PF10610">
    <property type="entry name" value="Tafi-CsgC"/>
    <property type="match status" value="1"/>
</dbReference>
<dbReference type="EMBL" id="AP025334">
    <property type="protein sequence ID" value="BDD50492.1"/>
    <property type="molecule type" value="Genomic_DNA"/>
</dbReference>
<keyword evidence="4" id="KW-0732">Signal</keyword>
<sequence length="109" mass="12077">MNTLLLLAALSSQITFDTTRVGDMYTITPQVLLTENCLCQVQVLATRQGEGGQSRTQQRKTVQFIANQPTSLMRLSMNIEAQDSVDIVVTVTDGQSVNLSQRWTSQQTL</sequence>
<evidence type="ECO:0000256" key="5">
    <source>
        <dbReference type="ARBA" id="ARBA00022764"/>
    </source>
</evidence>
<evidence type="ECO:0000256" key="4">
    <source>
        <dbReference type="ARBA" id="ARBA00022729"/>
    </source>
</evidence>
<keyword evidence="6" id="KW-0143">Chaperone</keyword>
<dbReference type="Gene3D" id="2.60.40.2420">
    <property type="match status" value="1"/>
</dbReference>
<evidence type="ECO:0000256" key="6">
    <source>
        <dbReference type="ARBA" id="ARBA00023186"/>
    </source>
</evidence>
<organism evidence="7 8">
    <name type="scientific">Phytobacter diazotrophicus</name>
    <dbReference type="NCBI Taxonomy" id="395631"/>
    <lineage>
        <taxon>Bacteria</taxon>
        <taxon>Pseudomonadati</taxon>
        <taxon>Pseudomonadota</taxon>
        <taxon>Gammaproteobacteria</taxon>
        <taxon>Enterobacterales</taxon>
        <taxon>Enterobacteriaceae</taxon>
        <taxon>Phytobacter</taxon>
    </lineage>
</organism>
<comment type="similarity">
    <text evidence="2">Belongs to the CsgC/AgfC family.</text>
</comment>
<evidence type="ECO:0000256" key="2">
    <source>
        <dbReference type="ARBA" id="ARBA00006329"/>
    </source>
</evidence>
<keyword evidence="5" id="KW-0574">Periplasm</keyword>